<dbReference type="Pfam" id="PF13276">
    <property type="entry name" value="HTH_21"/>
    <property type="match status" value="1"/>
</dbReference>
<dbReference type="Pfam" id="PF00665">
    <property type="entry name" value="rve"/>
    <property type="match status" value="1"/>
</dbReference>
<dbReference type="InterPro" id="IPR001584">
    <property type="entry name" value="Integrase_cat-core"/>
</dbReference>
<organism evidence="3 4">
    <name type="scientific">Oligella ureolytica</name>
    <dbReference type="NCBI Taxonomy" id="90244"/>
    <lineage>
        <taxon>Bacteria</taxon>
        <taxon>Pseudomonadati</taxon>
        <taxon>Pseudomonadota</taxon>
        <taxon>Betaproteobacteria</taxon>
        <taxon>Burkholderiales</taxon>
        <taxon>Alcaligenaceae</taxon>
        <taxon>Oligella</taxon>
    </lineage>
</organism>
<dbReference type="Pfam" id="PF13333">
    <property type="entry name" value="rve_2"/>
    <property type="match status" value="1"/>
</dbReference>
<dbReference type="InterPro" id="IPR009057">
    <property type="entry name" value="Homeodomain-like_sf"/>
</dbReference>
<dbReference type="InterPro" id="IPR012337">
    <property type="entry name" value="RNaseH-like_sf"/>
</dbReference>
<dbReference type="InterPro" id="IPR050900">
    <property type="entry name" value="Transposase_IS3/IS150/IS904"/>
</dbReference>
<evidence type="ECO:0000256" key="1">
    <source>
        <dbReference type="SAM" id="Coils"/>
    </source>
</evidence>
<evidence type="ECO:0000259" key="2">
    <source>
        <dbReference type="PROSITE" id="PS50994"/>
    </source>
</evidence>
<reference evidence="3 4" key="1">
    <citation type="submission" date="2020-12" db="EMBL/GenBank/DDBJ databases">
        <title>FDA dAtabase for Regulatory Grade micrObial Sequences (FDA-ARGOS): Supporting development and validation of Infectious Disease Dx tests.</title>
        <authorList>
            <person name="Sproer C."/>
            <person name="Gronow S."/>
            <person name="Severitt S."/>
            <person name="Schroder I."/>
            <person name="Tallon L."/>
            <person name="Sadzewicz L."/>
            <person name="Zhao X."/>
            <person name="Boylan J."/>
            <person name="Ott S."/>
            <person name="Bowen H."/>
            <person name="Vavikolanu K."/>
            <person name="Mehta A."/>
            <person name="Aluvathingal J."/>
            <person name="Nadendla S."/>
            <person name="Lowell S."/>
            <person name="Myers T."/>
            <person name="Yan Y."/>
            <person name="Sichtig H."/>
        </authorList>
    </citation>
    <scope>NUCLEOTIDE SEQUENCE [LARGE SCALE GENOMIC DNA]</scope>
    <source>
        <strain evidence="3 4">FDAARGOS_872</strain>
    </source>
</reference>
<dbReference type="InterPro" id="IPR048020">
    <property type="entry name" value="Transpos_IS3"/>
</dbReference>
<keyword evidence="4" id="KW-1185">Reference proteome</keyword>
<dbReference type="RefSeq" id="WP_115148577.1">
    <property type="nucleotide sequence ID" value="NZ_CP065725.1"/>
</dbReference>
<sequence>MPKRFSPEFKQQAVSYALANSDQSIAALAKHLGIGESTLDRWVRQQHGGTSKRPLSTEQERIRLLEKEVLELKQANEILKKGARVLYQKSKSLRYTFIMENLGHYPLALLLSVLSVSRSGFYAWRQRAVRSSALQQAVHQEFMKHRSRAGAPTIVHDVQAQGFKVSERTVGRCLQRQNLRCKIARKFKVTTDSEHRLPVVPNHLNRQFTVSQPNKVWVTDITYIYTQEGWLYLCVMLDLFSRRIVGWSTSTRIDRHLVCNSLRTAMLVQGNPKGVLIHSDRGSQYCSADFRGLVLRYGATQSMSRRGNCWDNAVAESFFHTLKGHIIHGEKYRTREQLQHTLFEYLEVYYNRIRRHSANGWLSPIQFEHHYYVALEEQTVC</sequence>
<protein>
    <submittedName>
        <fullName evidence="3">IS3 family transposase</fullName>
    </submittedName>
</protein>
<dbReference type="Pfam" id="PF01527">
    <property type="entry name" value="HTH_Tnp_1"/>
    <property type="match status" value="1"/>
</dbReference>
<dbReference type="SUPFAM" id="SSF53098">
    <property type="entry name" value="Ribonuclease H-like"/>
    <property type="match status" value="1"/>
</dbReference>
<name>A0A7T3BPN9_9BURK</name>
<dbReference type="PROSITE" id="PS50994">
    <property type="entry name" value="INTEGRASE"/>
    <property type="match status" value="1"/>
</dbReference>
<evidence type="ECO:0000313" key="4">
    <source>
        <dbReference type="Proteomes" id="UP000594903"/>
    </source>
</evidence>
<evidence type="ECO:0000313" key="3">
    <source>
        <dbReference type="EMBL" id="QPT39601.1"/>
    </source>
</evidence>
<dbReference type="PANTHER" id="PTHR46889:SF4">
    <property type="entry name" value="TRANSPOSASE INSO FOR INSERTION SEQUENCE ELEMENT IS911B-RELATED"/>
    <property type="match status" value="1"/>
</dbReference>
<dbReference type="SUPFAM" id="SSF46689">
    <property type="entry name" value="Homeodomain-like"/>
    <property type="match status" value="1"/>
</dbReference>
<dbReference type="EMBL" id="CP065725">
    <property type="protein sequence ID" value="QPT39601.1"/>
    <property type="molecule type" value="Genomic_DNA"/>
</dbReference>
<dbReference type="NCBIfam" id="NF033516">
    <property type="entry name" value="transpos_IS3"/>
    <property type="match status" value="1"/>
</dbReference>
<feature type="domain" description="Integrase catalytic" evidence="2">
    <location>
        <begin position="209"/>
        <end position="372"/>
    </location>
</feature>
<keyword evidence="1" id="KW-0175">Coiled coil</keyword>
<dbReference type="PANTHER" id="PTHR46889">
    <property type="entry name" value="TRANSPOSASE INSF FOR INSERTION SEQUENCE IS3B-RELATED"/>
    <property type="match status" value="1"/>
</dbReference>
<dbReference type="InterPro" id="IPR002514">
    <property type="entry name" value="Transposase_8"/>
</dbReference>
<dbReference type="Proteomes" id="UP000594903">
    <property type="component" value="Chromosome"/>
</dbReference>
<accession>A0A7T3BPN9</accession>
<dbReference type="InterPro" id="IPR025948">
    <property type="entry name" value="HTH-like_dom"/>
</dbReference>
<dbReference type="InterPro" id="IPR036397">
    <property type="entry name" value="RNaseH_sf"/>
</dbReference>
<dbReference type="Gene3D" id="1.10.10.60">
    <property type="entry name" value="Homeodomain-like"/>
    <property type="match status" value="1"/>
</dbReference>
<proteinExistence type="predicted"/>
<feature type="coiled-coil region" evidence="1">
    <location>
        <begin position="55"/>
        <end position="82"/>
    </location>
</feature>
<dbReference type="Gene3D" id="3.30.420.10">
    <property type="entry name" value="Ribonuclease H-like superfamily/Ribonuclease H"/>
    <property type="match status" value="1"/>
</dbReference>
<gene>
    <name evidence="3" type="ORF">I6G29_10720</name>
</gene>